<reference evidence="1" key="1">
    <citation type="submission" date="2013-12" db="EMBL/GenBank/DDBJ databases">
        <authorList>
            <person name="Aslett M."/>
        </authorList>
    </citation>
    <scope>NUCLEOTIDE SEQUENCE [LARGE SCALE GENOMIC DNA]</scope>
    <source>
        <strain evidence="1">Lindley</strain>
    </source>
</reference>
<protein>
    <submittedName>
        <fullName evidence="2">Uncharacterized protein</fullName>
    </submittedName>
</protein>
<keyword evidence="1" id="KW-1185">Reference proteome</keyword>
<proteinExistence type="predicted"/>
<reference evidence="1" key="2">
    <citation type="submission" date="2014-05" db="EMBL/GenBank/DDBJ databases">
        <title>The genome and life-stage specific transcriptomes of Globodera pallida elucidate key aspects of plant parasitism by a cyst nematode.</title>
        <authorList>
            <person name="Cotton J.A."/>
            <person name="Lilley C.J."/>
            <person name="Jones L.M."/>
            <person name="Kikuchi T."/>
            <person name="Reid A.J."/>
            <person name="Thorpe P."/>
            <person name="Tsai I.J."/>
            <person name="Beasley H."/>
            <person name="Blok V."/>
            <person name="Cock P.J.A."/>
            <person name="Van den Akker S.E."/>
            <person name="Holroyd N."/>
            <person name="Hunt M."/>
            <person name="Mantelin S."/>
            <person name="Naghra H."/>
            <person name="Pain A."/>
            <person name="Palomares-Rius J.E."/>
            <person name="Zarowiecki M."/>
            <person name="Berriman M."/>
            <person name="Jones J.T."/>
            <person name="Urwin P.E."/>
        </authorList>
    </citation>
    <scope>NUCLEOTIDE SEQUENCE [LARGE SCALE GENOMIC DNA]</scope>
    <source>
        <strain evidence="1">Lindley</strain>
    </source>
</reference>
<reference evidence="2" key="3">
    <citation type="submission" date="2016-06" db="UniProtKB">
        <authorList>
            <consortium name="WormBaseParasite"/>
        </authorList>
    </citation>
    <scope>IDENTIFICATION</scope>
</reference>
<dbReference type="Proteomes" id="UP000050741">
    <property type="component" value="Unassembled WGS sequence"/>
</dbReference>
<organism evidence="1 2">
    <name type="scientific">Globodera pallida</name>
    <name type="common">Potato cyst nematode worm</name>
    <name type="synonym">Heterodera pallida</name>
    <dbReference type="NCBI Taxonomy" id="36090"/>
    <lineage>
        <taxon>Eukaryota</taxon>
        <taxon>Metazoa</taxon>
        <taxon>Ecdysozoa</taxon>
        <taxon>Nematoda</taxon>
        <taxon>Chromadorea</taxon>
        <taxon>Rhabditida</taxon>
        <taxon>Tylenchina</taxon>
        <taxon>Tylenchomorpha</taxon>
        <taxon>Tylenchoidea</taxon>
        <taxon>Heteroderidae</taxon>
        <taxon>Heteroderinae</taxon>
        <taxon>Globodera</taxon>
    </lineage>
</organism>
<dbReference type="AlphaFoldDB" id="A0A183CTU0"/>
<dbReference type="WBParaSite" id="GPLIN_001629800">
    <property type="protein sequence ID" value="GPLIN_001629800"/>
    <property type="gene ID" value="GPLIN_001629800"/>
</dbReference>
<evidence type="ECO:0000313" key="2">
    <source>
        <dbReference type="WBParaSite" id="GPLIN_001629800"/>
    </source>
</evidence>
<sequence>MDIFERFFVNLDQDGVVVSGGGCWVARGLIGPMPKDLRLWTKLLPTGTGKLLVLHETQNLPRLESRDREMTLRLETETQKTREISRRETKPLVRLFWSKKRVAVA</sequence>
<accession>A0A183CTU0</accession>
<evidence type="ECO:0000313" key="1">
    <source>
        <dbReference type="Proteomes" id="UP000050741"/>
    </source>
</evidence>
<name>A0A183CTU0_GLOPA</name>